<comment type="cofactor">
    <cofactor evidence="1">
        <name>Ca(2+)</name>
        <dbReference type="ChEBI" id="CHEBI:29108"/>
    </cofactor>
</comment>
<name>A0AAW1PB35_9CHLO</name>
<comment type="catalytic activity">
    <reaction evidence="13">
        <text>a di-trans,poly-cis-dolichyl phosphate + GDP-alpha-D-mannose = a di-trans,poly-cis-dolichyl beta-D-mannosyl phosphate + GDP</text>
        <dbReference type="Rhea" id="RHEA:21184"/>
        <dbReference type="Rhea" id="RHEA-COMP:19498"/>
        <dbReference type="Rhea" id="RHEA-COMP:19501"/>
        <dbReference type="ChEBI" id="CHEBI:57527"/>
        <dbReference type="ChEBI" id="CHEBI:57683"/>
        <dbReference type="ChEBI" id="CHEBI:58189"/>
        <dbReference type="ChEBI" id="CHEBI:58211"/>
    </reaction>
</comment>
<dbReference type="EMBL" id="JALJOQ010000046">
    <property type="protein sequence ID" value="KAK9805036.1"/>
    <property type="molecule type" value="Genomic_DNA"/>
</dbReference>
<dbReference type="GO" id="GO:0006720">
    <property type="term" value="P:isoprenoid metabolic process"/>
    <property type="evidence" value="ECO:0007669"/>
    <property type="project" value="UniProtKB-ARBA"/>
</dbReference>
<comment type="subcellular location">
    <subcellularLocation>
        <location evidence="4 13">Endoplasmic reticulum</location>
    </subcellularLocation>
</comment>
<dbReference type="GO" id="GO:0006066">
    <property type="term" value="P:alcohol metabolic process"/>
    <property type="evidence" value="ECO:0007669"/>
    <property type="project" value="UniProtKB-ARBA"/>
</dbReference>
<sequence>MPSKRKYSVLLPTYNERENIALITWLLVETFTKSKLDWEIIVIDDASPDGTQLVVKKLQKEYGEDRLILAARPGKMGLGSAYVHGLRRAKGDFVIIMDADLSHHPKYIPDFVKAQQKADADIVTGTRYVAGGGVDGWDFRRKLTSRGANFLAATVLQPGVSDLTGSFRLYRKSVLEELMAQCVSTGYAFQMEIMVRARNQGHTVAEVPIVFVDRLFGSSKLGTKEIVFFIKGMLWLLFTT</sequence>
<comment type="caution">
    <text evidence="15">The sequence shown here is derived from an EMBL/GenBank/DDBJ whole genome shotgun (WGS) entry which is preliminary data.</text>
</comment>
<comment type="pathway">
    <text evidence="5 13">Protein modification; protein glycosylation.</text>
</comment>
<evidence type="ECO:0000256" key="10">
    <source>
        <dbReference type="ARBA" id="ARBA00022824"/>
    </source>
</evidence>
<dbReference type="GO" id="GO:0006488">
    <property type="term" value="P:dolichol-linked oligosaccharide biosynthetic process"/>
    <property type="evidence" value="ECO:0007669"/>
    <property type="project" value="TreeGrafter"/>
</dbReference>
<comment type="cofactor">
    <cofactor evidence="3">
        <name>Mg(2+)</name>
        <dbReference type="ChEBI" id="CHEBI:18420"/>
    </cofactor>
</comment>
<dbReference type="GO" id="GO:0005789">
    <property type="term" value="C:endoplasmic reticulum membrane"/>
    <property type="evidence" value="ECO:0007669"/>
    <property type="project" value="TreeGrafter"/>
</dbReference>
<evidence type="ECO:0000256" key="3">
    <source>
        <dbReference type="ARBA" id="ARBA00001946"/>
    </source>
</evidence>
<keyword evidence="9" id="KW-0479">Metal-binding</keyword>
<dbReference type="SUPFAM" id="SSF53448">
    <property type="entry name" value="Nucleotide-diphospho-sugar transferases"/>
    <property type="match status" value="1"/>
</dbReference>
<dbReference type="Gene3D" id="3.90.550.10">
    <property type="entry name" value="Spore Coat Polysaccharide Biosynthesis Protein SpsA, Chain A"/>
    <property type="match status" value="1"/>
</dbReference>
<evidence type="ECO:0000256" key="11">
    <source>
        <dbReference type="ARBA" id="ARBA00022842"/>
    </source>
</evidence>
<dbReference type="Pfam" id="PF00535">
    <property type="entry name" value="Glycos_transf_2"/>
    <property type="match status" value="1"/>
</dbReference>
<accession>A0AAW1PB35</accession>
<evidence type="ECO:0000256" key="8">
    <source>
        <dbReference type="ARBA" id="ARBA00022679"/>
    </source>
</evidence>
<dbReference type="FunFam" id="3.90.550.10:FF:000036">
    <property type="entry name" value="Dolichol-phosphate mannosyltransferase subunit 1"/>
    <property type="match status" value="1"/>
</dbReference>
<dbReference type="GO" id="GO:0004582">
    <property type="term" value="F:dolichyl-phosphate beta-D-mannosyltransferase activity"/>
    <property type="evidence" value="ECO:0007669"/>
    <property type="project" value="UniProtKB-UniRule"/>
</dbReference>
<dbReference type="EMBL" id="JALJOQ010000046">
    <property type="protein sequence ID" value="KAK9805004.1"/>
    <property type="molecule type" value="Genomic_DNA"/>
</dbReference>
<dbReference type="GO" id="GO:0006506">
    <property type="term" value="P:GPI anchor biosynthetic process"/>
    <property type="evidence" value="ECO:0007669"/>
    <property type="project" value="TreeGrafter"/>
</dbReference>
<keyword evidence="12" id="KW-0464">Manganese</keyword>
<evidence type="ECO:0000259" key="14">
    <source>
        <dbReference type="Pfam" id="PF00535"/>
    </source>
</evidence>
<keyword evidence="17" id="KW-1185">Reference proteome</keyword>
<dbReference type="EC" id="2.4.1.83" evidence="13"/>
<dbReference type="PANTHER" id="PTHR43398">
    <property type="entry name" value="DOLICHOL-PHOSPHATE MANNOSYLTRANSFERASE SUBUNIT 1"/>
    <property type="match status" value="1"/>
</dbReference>
<evidence type="ECO:0000256" key="4">
    <source>
        <dbReference type="ARBA" id="ARBA00004240"/>
    </source>
</evidence>
<evidence type="ECO:0000256" key="7">
    <source>
        <dbReference type="ARBA" id="ARBA00022676"/>
    </source>
</evidence>
<keyword evidence="8 13" id="KW-0808">Transferase</keyword>
<comment type="subunit">
    <text evidence="13">Component of the dolichol-phosphate mannose (DPM) synthase complex.</text>
</comment>
<evidence type="ECO:0000256" key="1">
    <source>
        <dbReference type="ARBA" id="ARBA00001913"/>
    </source>
</evidence>
<evidence type="ECO:0000256" key="6">
    <source>
        <dbReference type="ARBA" id="ARBA00006739"/>
    </source>
</evidence>
<dbReference type="Proteomes" id="UP001465755">
    <property type="component" value="Unassembled WGS sequence"/>
</dbReference>
<evidence type="ECO:0000313" key="17">
    <source>
        <dbReference type="Proteomes" id="UP001465755"/>
    </source>
</evidence>
<evidence type="ECO:0000256" key="2">
    <source>
        <dbReference type="ARBA" id="ARBA00001936"/>
    </source>
</evidence>
<dbReference type="InterPro" id="IPR001173">
    <property type="entry name" value="Glyco_trans_2-like"/>
</dbReference>
<dbReference type="GO" id="GO:0035269">
    <property type="term" value="P:protein O-linked glycosylation via mannose"/>
    <property type="evidence" value="ECO:0007669"/>
    <property type="project" value="TreeGrafter"/>
</dbReference>
<dbReference type="InterPro" id="IPR029044">
    <property type="entry name" value="Nucleotide-diphossugar_trans"/>
</dbReference>
<organism evidence="15 17">
    <name type="scientific">Symbiochloris irregularis</name>
    <dbReference type="NCBI Taxonomy" id="706552"/>
    <lineage>
        <taxon>Eukaryota</taxon>
        <taxon>Viridiplantae</taxon>
        <taxon>Chlorophyta</taxon>
        <taxon>core chlorophytes</taxon>
        <taxon>Trebouxiophyceae</taxon>
        <taxon>Trebouxiales</taxon>
        <taxon>Trebouxiaceae</taxon>
        <taxon>Symbiochloris</taxon>
    </lineage>
</organism>
<evidence type="ECO:0000313" key="15">
    <source>
        <dbReference type="EMBL" id="KAK9805004.1"/>
    </source>
</evidence>
<evidence type="ECO:0000313" key="16">
    <source>
        <dbReference type="EMBL" id="KAK9805036.1"/>
    </source>
</evidence>
<comment type="function">
    <text evidence="13">Transfers mannose from GDP-mannose to dolichol monophosphate to form dolichol phosphate mannose (Dol-P-Man) which is the mannosyl donor in pathways leading to N-glycosylation, glycosyl phosphatidylinositol membrane anchoring, and O-mannosylation of proteins.</text>
</comment>
<evidence type="ECO:0000256" key="12">
    <source>
        <dbReference type="ARBA" id="ARBA00023211"/>
    </source>
</evidence>
<keyword evidence="11" id="KW-0460">Magnesium</keyword>
<dbReference type="AlphaFoldDB" id="A0AAW1PB35"/>
<proteinExistence type="inferred from homology"/>
<evidence type="ECO:0000256" key="9">
    <source>
        <dbReference type="ARBA" id="ARBA00022723"/>
    </source>
</evidence>
<dbReference type="InterPro" id="IPR039528">
    <property type="entry name" value="DPM1-like"/>
</dbReference>
<dbReference type="CDD" id="cd06442">
    <property type="entry name" value="DPM1_like"/>
    <property type="match status" value="1"/>
</dbReference>
<keyword evidence="7 13" id="KW-0328">Glycosyltransferase</keyword>
<dbReference type="GO" id="GO:0046872">
    <property type="term" value="F:metal ion binding"/>
    <property type="evidence" value="ECO:0007669"/>
    <property type="project" value="UniProtKB-KW"/>
</dbReference>
<keyword evidence="10 13" id="KW-0256">Endoplasmic reticulum</keyword>
<comment type="cofactor">
    <cofactor evidence="2">
        <name>Mn(2+)</name>
        <dbReference type="ChEBI" id="CHEBI:29035"/>
    </cofactor>
</comment>
<feature type="domain" description="Glycosyltransferase 2-like" evidence="14">
    <location>
        <begin position="8"/>
        <end position="178"/>
    </location>
</feature>
<evidence type="ECO:0000256" key="13">
    <source>
        <dbReference type="RuleBase" id="RU365083"/>
    </source>
</evidence>
<protein>
    <recommendedName>
        <fullName evidence="13">Dolichol-phosphate mannosyltransferase subunit 1</fullName>
        <ecNumber evidence="13">2.4.1.83</ecNumber>
    </recommendedName>
</protein>
<reference evidence="15 17" key="1">
    <citation type="journal article" date="2024" name="Nat. Commun.">
        <title>Phylogenomics reveals the evolutionary origins of lichenization in chlorophyte algae.</title>
        <authorList>
            <person name="Puginier C."/>
            <person name="Libourel C."/>
            <person name="Otte J."/>
            <person name="Skaloud P."/>
            <person name="Haon M."/>
            <person name="Grisel S."/>
            <person name="Petersen M."/>
            <person name="Berrin J.G."/>
            <person name="Delaux P.M."/>
            <person name="Dal Grande F."/>
            <person name="Keller J."/>
        </authorList>
    </citation>
    <scope>NUCLEOTIDE SEQUENCE [LARGE SCALE GENOMIC DNA]</scope>
    <source>
        <strain evidence="15 17">SAG 2036</strain>
    </source>
</reference>
<evidence type="ECO:0000256" key="5">
    <source>
        <dbReference type="ARBA" id="ARBA00004922"/>
    </source>
</evidence>
<dbReference type="PANTHER" id="PTHR43398:SF1">
    <property type="entry name" value="DOLICHOL-PHOSPHATE MANNOSYLTRANSFERASE SUBUNIT 1"/>
    <property type="match status" value="1"/>
</dbReference>
<gene>
    <name evidence="15" type="ORF">WJX73_000399</name>
    <name evidence="16" type="ORF">WJX73_005395</name>
</gene>
<comment type="similarity">
    <text evidence="6 13">Belongs to the glycosyltransferase 2 family.</text>
</comment>
<reference evidence="15" key="2">
    <citation type="submission" date="2024-04" db="EMBL/GenBank/DDBJ databases">
        <authorList>
            <person name="Dal Grande F."/>
            <person name="Keller J."/>
            <person name="Delaux P.-M."/>
        </authorList>
    </citation>
    <scope>NUCLEOTIDE SEQUENCE</scope>
    <source>
        <strain evidence="15">SAG 2036</strain>
    </source>
</reference>